<evidence type="ECO:0000313" key="3">
    <source>
        <dbReference type="Proteomes" id="UP000309174"/>
    </source>
</evidence>
<accession>A0A5C4J6S6</accession>
<proteinExistence type="predicted"/>
<dbReference type="Pfam" id="PF19054">
    <property type="entry name" value="DUF5753"/>
    <property type="match status" value="1"/>
</dbReference>
<dbReference type="EMBL" id="VCKW01000161">
    <property type="protein sequence ID" value="TMQ92547.1"/>
    <property type="molecule type" value="Genomic_DNA"/>
</dbReference>
<dbReference type="AlphaFoldDB" id="A0A5C4J6S6"/>
<sequence length="141" mass="15681">MVEDVEATVQDRMKRRDALARKSPPLVWIILDENVLLRPIGGPEVMREQLALLHEVALMRTVTVQIVPQSSDYYLGLEGSFNGLTMEAGDLAFVEAPGGGRIVQSAPEVRDFGIRWARICASALPWEASRDLMAQAMERFA</sequence>
<protein>
    <recommendedName>
        <fullName evidence="1">DUF5753 domain-containing protein</fullName>
    </recommendedName>
</protein>
<keyword evidence="3" id="KW-1185">Reference proteome</keyword>
<evidence type="ECO:0000313" key="2">
    <source>
        <dbReference type="EMBL" id="TMQ92547.1"/>
    </source>
</evidence>
<dbReference type="InterPro" id="IPR043917">
    <property type="entry name" value="DUF5753"/>
</dbReference>
<name>A0A5C4J6S6_9ACTN</name>
<reference evidence="2 3" key="1">
    <citation type="submission" date="2019-05" db="EMBL/GenBank/DDBJ databases">
        <title>Draft genome sequence of Actinomadura sp. 14C53.</title>
        <authorList>
            <person name="Saricaoglu S."/>
            <person name="Isik K."/>
        </authorList>
    </citation>
    <scope>NUCLEOTIDE SEQUENCE [LARGE SCALE GENOMIC DNA]</scope>
    <source>
        <strain evidence="2 3">14C53</strain>
    </source>
</reference>
<comment type="caution">
    <text evidence="2">The sequence shown here is derived from an EMBL/GenBank/DDBJ whole genome shotgun (WGS) entry which is preliminary data.</text>
</comment>
<evidence type="ECO:0000259" key="1">
    <source>
        <dbReference type="Pfam" id="PF19054"/>
    </source>
</evidence>
<organism evidence="2 3">
    <name type="scientific">Actinomadura soli</name>
    <dbReference type="NCBI Taxonomy" id="2508997"/>
    <lineage>
        <taxon>Bacteria</taxon>
        <taxon>Bacillati</taxon>
        <taxon>Actinomycetota</taxon>
        <taxon>Actinomycetes</taxon>
        <taxon>Streptosporangiales</taxon>
        <taxon>Thermomonosporaceae</taxon>
        <taxon>Actinomadura</taxon>
    </lineage>
</organism>
<gene>
    <name evidence="2" type="ORF">ETD83_27040</name>
</gene>
<feature type="domain" description="DUF5753" evidence="1">
    <location>
        <begin position="3"/>
        <end position="134"/>
    </location>
</feature>
<dbReference type="OrthoDB" id="4251984at2"/>
<dbReference type="Proteomes" id="UP000309174">
    <property type="component" value="Unassembled WGS sequence"/>
</dbReference>